<name>A0A168F4A4_9MICO</name>
<reference evidence="1 2" key="1">
    <citation type="submission" date="2016-01" db="EMBL/GenBank/DDBJ databases">
        <title>Complete genome sequence of a soil Actinobacterium, Isoptericola dokdonensis DS-3.</title>
        <authorList>
            <person name="Kwon S.-K."/>
            <person name="Kim J.F."/>
        </authorList>
    </citation>
    <scope>NUCLEOTIDE SEQUENCE [LARGE SCALE GENOMIC DNA]</scope>
    <source>
        <strain evidence="1 2">DS-3</strain>
    </source>
</reference>
<evidence type="ECO:0000313" key="1">
    <source>
        <dbReference type="EMBL" id="ANC30881.1"/>
    </source>
</evidence>
<dbReference type="PATRIC" id="fig|1300344.3.peg.1322"/>
<dbReference type="STRING" id="1300344.I598_1321"/>
<evidence type="ECO:0000313" key="2">
    <source>
        <dbReference type="Proteomes" id="UP000076794"/>
    </source>
</evidence>
<dbReference type="AlphaFoldDB" id="A0A168F4A4"/>
<dbReference type="EMBL" id="CP014209">
    <property type="protein sequence ID" value="ANC30881.1"/>
    <property type="molecule type" value="Genomic_DNA"/>
</dbReference>
<dbReference type="RefSeq" id="WP_068202280.1">
    <property type="nucleotide sequence ID" value="NZ_CP014209.1"/>
</dbReference>
<organism evidence="1 2">
    <name type="scientific">Isoptericola dokdonensis DS-3</name>
    <dbReference type="NCBI Taxonomy" id="1300344"/>
    <lineage>
        <taxon>Bacteria</taxon>
        <taxon>Bacillati</taxon>
        <taxon>Actinomycetota</taxon>
        <taxon>Actinomycetes</taxon>
        <taxon>Micrococcales</taxon>
        <taxon>Promicromonosporaceae</taxon>
        <taxon>Isoptericola</taxon>
    </lineage>
</organism>
<keyword evidence="2" id="KW-1185">Reference proteome</keyword>
<proteinExistence type="predicted"/>
<gene>
    <name evidence="1" type="ORF">I598_1321</name>
</gene>
<dbReference type="Proteomes" id="UP000076794">
    <property type="component" value="Chromosome"/>
</dbReference>
<sequence length="269" mass="27877">MAGLRLTDLLAGARLFSGGPDPLPPTPSDALPADVEQALEALPVQAATWVRDPLVRARPPRPWVPRALGLPGGHVARQTSPVTCGAAVLSMLALAGDSRLALRLARSADPAAAFSGLQERVHAAATRGPGGLPAWPRGFGTPPWGAAAQARFGPVRYTHRVVGRDGRPVLRHAVAAARQGLPVPLYSGGDVAGGVDRAVPRHVVLLTGARGSGTGEAVTLYEPSSGALHTLPAAVLIEASDEPRARAARTRALGGWPHVVWAVLPCERR</sequence>
<dbReference type="KEGG" id="ido:I598_1321"/>
<dbReference type="OrthoDB" id="4762866at2"/>
<accession>A0A168F4A4</accession>
<protein>
    <submittedName>
        <fullName evidence="1">Uncharacterized protein</fullName>
    </submittedName>
</protein>